<dbReference type="GO" id="GO:0030136">
    <property type="term" value="C:clathrin-coated vesicle"/>
    <property type="evidence" value="ECO:0007669"/>
    <property type="project" value="TreeGrafter"/>
</dbReference>
<evidence type="ECO:0000313" key="2">
    <source>
        <dbReference type="Proteomes" id="UP000053268"/>
    </source>
</evidence>
<reference evidence="1 2" key="1">
    <citation type="journal article" date="2015" name="Nat. Commun.">
        <title>Outbred genome sequencing and CRISPR/Cas9 gene editing in butterflies.</title>
        <authorList>
            <person name="Li X."/>
            <person name="Fan D."/>
            <person name="Zhang W."/>
            <person name="Liu G."/>
            <person name="Zhang L."/>
            <person name="Zhao L."/>
            <person name="Fang X."/>
            <person name="Chen L."/>
            <person name="Dong Y."/>
            <person name="Chen Y."/>
            <person name="Ding Y."/>
            <person name="Zhao R."/>
            <person name="Feng M."/>
            <person name="Zhu Y."/>
            <person name="Feng Y."/>
            <person name="Jiang X."/>
            <person name="Zhu D."/>
            <person name="Xiang H."/>
            <person name="Feng X."/>
            <person name="Li S."/>
            <person name="Wang J."/>
            <person name="Zhang G."/>
            <person name="Kronforst M.R."/>
            <person name="Wang W."/>
        </authorList>
    </citation>
    <scope>NUCLEOTIDE SEQUENCE [LARGE SCALE GENOMIC DNA]</scope>
    <source>
        <strain evidence="1">Ya'a_city_454_Px</strain>
        <tissue evidence="1">Whole body</tissue>
    </source>
</reference>
<dbReference type="InterPro" id="IPR017248">
    <property type="entry name" value="HAX-1"/>
</dbReference>
<dbReference type="STRING" id="66420.A0A194QAC0"/>
<dbReference type="GO" id="GO:0043066">
    <property type="term" value="P:negative regulation of apoptotic process"/>
    <property type="evidence" value="ECO:0007669"/>
    <property type="project" value="InterPro"/>
</dbReference>
<evidence type="ECO:0000313" key="1">
    <source>
        <dbReference type="EMBL" id="KPJ02379.1"/>
    </source>
</evidence>
<dbReference type="GO" id="GO:0015629">
    <property type="term" value="C:actin cytoskeleton"/>
    <property type="evidence" value="ECO:0007669"/>
    <property type="project" value="TreeGrafter"/>
</dbReference>
<accession>A0A194QAC0</accession>
<dbReference type="GO" id="GO:0030833">
    <property type="term" value="P:regulation of actin filament polymerization"/>
    <property type="evidence" value="ECO:0007669"/>
    <property type="project" value="TreeGrafter"/>
</dbReference>
<protein>
    <recommendedName>
        <fullName evidence="3">HCLS1-associated protein X-1</fullName>
    </recommendedName>
</protein>
<dbReference type="GO" id="GO:0016324">
    <property type="term" value="C:apical plasma membrane"/>
    <property type="evidence" value="ECO:0007669"/>
    <property type="project" value="TreeGrafter"/>
</dbReference>
<name>A0A194QAC0_PAPXU</name>
<dbReference type="EMBL" id="KQ459249">
    <property type="protein sequence ID" value="KPJ02379.1"/>
    <property type="molecule type" value="Genomic_DNA"/>
</dbReference>
<evidence type="ECO:0008006" key="3">
    <source>
        <dbReference type="Google" id="ProtNLM"/>
    </source>
</evidence>
<keyword evidence="2" id="KW-1185">Reference proteome</keyword>
<dbReference type="PANTHER" id="PTHR14938:SF2">
    <property type="entry name" value="HCLS1-ASSOCIATED PROTEIN X-1"/>
    <property type="match status" value="1"/>
</dbReference>
<gene>
    <name evidence="1" type="ORF">RR46_08176</name>
</gene>
<organism evidence="1 2">
    <name type="scientific">Papilio xuthus</name>
    <name type="common">Asian swallowtail butterfly</name>
    <dbReference type="NCBI Taxonomy" id="66420"/>
    <lineage>
        <taxon>Eukaryota</taxon>
        <taxon>Metazoa</taxon>
        <taxon>Ecdysozoa</taxon>
        <taxon>Arthropoda</taxon>
        <taxon>Hexapoda</taxon>
        <taxon>Insecta</taxon>
        <taxon>Pterygota</taxon>
        <taxon>Neoptera</taxon>
        <taxon>Endopterygota</taxon>
        <taxon>Lepidoptera</taxon>
        <taxon>Glossata</taxon>
        <taxon>Ditrysia</taxon>
        <taxon>Papilionoidea</taxon>
        <taxon>Papilionidae</taxon>
        <taxon>Papilioninae</taxon>
        <taxon>Papilio</taxon>
    </lineage>
</organism>
<proteinExistence type="predicted"/>
<sequence>MEDNNTFMDKVRSFFGFRTDPPRNDFRNPIWNTDDDDDDDDLFYTRQQMDVSDPVELHRELTRQMHDMFNSFGSIFGDMKTFFHDSNLDTMITDIPVGEEPEHYNNTNSIRDYYLKPGYQNQKHDRLDGDLDGKISSHEISGLLNKKDDVLVPSHRYDNTPAGRSFCQTIITTSVTKPDGSIETRKIVKKGNEIIEETTTTTEPNRDPININLNAMASTGIILSELASLFKNFY</sequence>
<dbReference type="Proteomes" id="UP000053268">
    <property type="component" value="Unassembled WGS sequence"/>
</dbReference>
<dbReference type="AlphaFoldDB" id="A0A194QAC0"/>
<dbReference type="PANTHER" id="PTHR14938">
    <property type="entry name" value="HCLS1-ASSOCIATED PROTEIN X-1"/>
    <property type="match status" value="1"/>
</dbReference>
<dbReference type="GO" id="GO:0005739">
    <property type="term" value="C:mitochondrion"/>
    <property type="evidence" value="ECO:0007669"/>
    <property type="project" value="TreeGrafter"/>
</dbReference>
<dbReference type="GO" id="GO:0016529">
    <property type="term" value="C:sarcoplasmic reticulum"/>
    <property type="evidence" value="ECO:0007669"/>
    <property type="project" value="TreeGrafter"/>
</dbReference>